<organism evidence="2">
    <name type="scientific">marine sediment metagenome</name>
    <dbReference type="NCBI Taxonomy" id="412755"/>
    <lineage>
        <taxon>unclassified sequences</taxon>
        <taxon>metagenomes</taxon>
        <taxon>ecological metagenomes</taxon>
    </lineage>
</organism>
<dbReference type="InterPro" id="IPR002711">
    <property type="entry name" value="HNH"/>
</dbReference>
<dbReference type="InterPro" id="IPR011146">
    <property type="entry name" value="HIT-like"/>
</dbReference>
<reference evidence="2" key="1">
    <citation type="journal article" date="2014" name="Front. Microbiol.">
        <title>High frequency of phylogenetically diverse reductive dehalogenase-homologous genes in deep subseafloor sedimentary metagenomes.</title>
        <authorList>
            <person name="Kawai M."/>
            <person name="Futagami T."/>
            <person name="Toyoda A."/>
            <person name="Takaki Y."/>
            <person name="Nishi S."/>
            <person name="Hori S."/>
            <person name="Arai W."/>
            <person name="Tsubouchi T."/>
            <person name="Morono Y."/>
            <person name="Uchiyama I."/>
            <person name="Ito T."/>
            <person name="Fujiyama A."/>
            <person name="Inagaki F."/>
            <person name="Takami H."/>
        </authorList>
    </citation>
    <scope>NUCLEOTIDE SEQUENCE</scope>
    <source>
        <strain evidence="2">Expedition CK06-06</strain>
    </source>
</reference>
<proteinExistence type="predicted"/>
<dbReference type="InterPro" id="IPR003615">
    <property type="entry name" value="HNH_nuc"/>
</dbReference>
<protein>
    <recommendedName>
        <fullName evidence="1">HIT domain-containing protein</fullName>
    </recommendedName>
</protein>
<dbReference type="SUPFAM" id="SSF54197">
    <property type="entry name" value="HIT-like"/>
    <property type="match status" value="1"/>
</dbReference>
<dbReference type="Pfam" id="PF01230">
    <property type="entry name" value="HIT"/>
    <property type="match status" value="1"/>
</dbReference>
<dbReference type="Gene3D" id="1.10.30.50">
    <property type="match status" value="1"/>
</dbReference>
<dbReference type="Gene3D" id="3.30.428.10">
    <property type="entry name" value="HIT-like"/>
    <property type="match status" value="1"/>
</dbReference>
<name>X0X880_9ZZZZ</name>
<dbReference type="InterPro" id="IPR036265">
    <property type="entry name" value="HIT-like_sf"/>
</dbReference>
<evidence type="ECO:0000259" key="1">
    <source>
        <dbReference type="PROSITE" id="PS51084"/>
    </source>
</evidence>
<dbReference type="CDD" id="cd00085">
    <property type="entry name" value="HNHc"/>
    <property type="match status" value="1"/>
</dbReference>
<feature type="non-terminal residue" evidence="2">
    <location>
        <position position="1"/>
    </location>
</feature>
<dbReference type="PROSITE" id="PS51084">
    <property type="entry name" value="HIT_2"/>
    <property type="match status" value="1"/>
</dbReference>
<dbReference type="GO" id="GO:0008270">
    <property type="term" value="F:zinc ion binding"/>
    <property type="evidence" value="ECO:0007669"/>
    <property type="project" value="InterPro"/>
</dbReference>
<dbReference type="EMBL" id="BARS01047368">
    <property type="protein sequence ID" value="GAG39250.1"/>
    <property type="molecule type" value="Genomic_DNA"/>
</dbReference>
<feature type="non-terminal residue" evidence="2">
    <location>
        <position position="245"/>
    </location>
</feature>
<dbReference type="Pfam" id="PF01844">
    <property type="entry name" value="HNH"/>
    <property type="match status" value="1"/>
</dbReference>
<gene>
    <name evidence="2" type="ORF">S01H1_71159</name>
</gene>
<accession>X0X880</accession>
<evidence type="ECO:0000313" key="2">
    <source>
        <dbReference type="EMBL" id="GAG39250.1"/>
    </source>
</evidence>
<dbReference type="SMART" id="SM00507">
    <property type="entry name" value="HNHc"/>
    <property type="match status" value="1"/>
</dbReference>
<sequence>KAVAAHDPSQTEYYSEITKNMVGKVLANHGLVSPVKDGRITSGFELEGYEDLSREEIEDLIALCDRKRDEYLQARGQKIWDHRRRSAGALSGTLKYEVLKRAKFRCELCGIEAAEKALEVDHIIPRRHGGSDDITNLQALCFSHNAMKRDRDDTDFRGVAATYDDRETGCVFCEAGARIASIGGNELENRLAFVIEDRFPVTEKHMLIIPKRHVMSYFDLYQPELNAIHALVATARQSIQSADAS</sequence>
<feature type="domain" description="HIT" evidence="1">
    <location>
        <begin position="168"/>
        <end position="245"/>
    </location>
</feature>
<dbReference type="GO" id="GO:0003676">
    <property type="term" value="F:nucleic acid binding"/>
    <property type="evidence" value="ECO:0007669"/>
    <property type="project" value="InterPro"/>
</dbReference>
<dbReference type="GO" id="GO:0004519">
    <property type="term" value="F:endonuclease activity"/>
    <property type="evidence" value="ECO:0007669"/>
    <property type="project" value="InterPro"/>
</dbReference>
<comment type="caution">
    <text evidence="2">The sequence shown here is derived from an EMBL/GenBank/DDBJ whole genome shotgun (WGS) entry which is preliminary data.</text>
</comment>
<dbReference type="AlphaFoldDB" id="X0X880"/>